<feature type="transmembrane region" description="Helical" evidence="2">
    <location>
        <begin position="20"/>
        <end position="37"/>
    </location>
</feature>
<dbReference type="OrthoDB" id="9853150at2"/>
<keyword evidence="1" id="KW-0175">Coiled coil</keyword>
<keyword evidence="2" id="KW-0812">Transmembrane</keyword>
<feature type="transmembrane region" description="Helical" evidence="2">
    <location>
        <begin position="103"/>
        <end position="124"/>
    </location>
</feature>
<dbReference type="RefSeq" id="WP_144886747.1">
    <property type="nucleotide sequence ID" value="NZ_VLLE01000004.1"/>
</dbReference>
<evidence type="ECO:0000313" key="3">
    <source>
        <dbReference type="EMBL" id="TWI81560.1"/>
    </source>
</evidence>
<evidence type="ECO:0000256" key="2">
    <source>
        <dbReference type="SAM" id="Phobius"/>
    </source>
</evidence>
<name>A0A562SLH4_9BACT</name>
<keyword evidence="2" id="KW-0472">Membrane</keyword>
<protein>
    <submittedName>
        <fullName evidence="3">Uncharacterized protein</fullName>
    </submittedName>
</protein>
<dbReference type="AlphaFoldDB" id="A0A562SLH4"/>
<evidence type="ECO:0000313" key="4">
    <source>
        <dbReference type="Proteomes" id="UP000316167"/>
    </source>
</evidence>
<gene>
    <name evidence="3" type="ORF">IQ13_2578</name>
</gene>
<keyword evidence="2" id="KW-1133">Transmembrane helix</keyword>
<reference evidence="3 4" key="1">
    <citation type="journal article" date="2015" name="Stand. Genomic Sci.">
        <title>Genomic Encyclopedia of Bacterial and Archaeal Type Strains, Phase III: the genomes of soil and plant-associated and newly described type strains.</title>
        <authorList>
            <person name="Whitman W.B."/>
            <person name="Woyke T."/>
            <person name="Klenk H.P."/>
            <person name="Zhou Y."/>
            <person name="Lilburn T.G."/>
            <person name="Beck B.J."/>
            <person name="De Vos P."/>
            <person name="Vandamme P."/>
            <person name="Eisen J.A."/>
            <person name="Garrity G."/>
            <person name="Hugenholtz P."/>
            <person name="Kyrpides N.C."/>
        </authorList>
    </citation>
    <scope>NUCLEOTIDE SEQUENCE [LARGE SCALE GENOMIC DNA]</scope>
    <source>
        <strain evidence="3 4">CGMCC 1.7271</strain>
    </source>
</reference>
<accession>A0A562SLH4</accession>
<organism evidence="3 4">
    <name type="scientific">Lacibacter cauensis</name>
    <dbReference type="NCBI Taxonomy" id="510947"/>
    <lineage>
        <taxon>Bacteria</taxon>
        <taxon>Pseudomonadati</taxon>
        <taxon>Bacteroidota</taxon>
        <taxon>Chitinophagia</taxon>
        <taxon>Chitinophagales</taxon>
        <taxon>Chitinophagaceae</taxon>
        <taxon>Lacibacter</taxon>
    </lineage>
</organism>
<comment type="caution">
    <text evidence="3">The sequence shown here is derived from an EMBL/GenBank/DDBJ whole genome shotgun (WGS) entry which is preliminary data.</text>
</comment>
<feature type="transmembrane region" description="Helical" evidence="2">
    <location>
        <begin position="136"/>
        <end position="159"/>
    </location>
</feature>
<feature type="coiled-coil region" evidence="1">
    <location>
        <begin position="66"/>
        <end position="93"/>
    </location>
</feature>
<sequence>MYFYISLIKKKAPYYQKKLYQFTIGVCTFCIICFYGNQSRTPDLYLPFSNTSQAVSVFEKEHSSVIKEKIKTKKETRQLKKELRKKFRKAVADEEGMKTWVKILLIVLTVLVALLLLYGVAGLACTLSCNGSEAAAWLVGILGLAGVIAGMFFVIRGIVGRKKKAKNQPTAN</sequence>
<proteinExistence type="predicted"/>
<dbReference type="Proteomes" id="UP000316167">
    <property type="component" value="Unassembled WGS sequence"/>
</dbReference>
<keyword evidence="4" id="KW-1185">Reference proteome</keyword>
<dbReference type="EMBL" id="VLLE01000004">
    <property type="protein sequence ID" value="TWI81560.1"/>
    <property type="molecule type" value="Genomic_DNA"/>
</dbReference>
<evidence type="ECO:0000256" key="1">
    <source>
        <dbReference type="SAM" id="Coils"/>
    </source>
</evidence>